<feature type="non-terminal residue" evidence="2">
    <location>
        <position position="32"/>
    </location>
</feature>
<organism evidence="2">
    <name type="scientific">marine sediment metagenome</name>
    <dbReference type="NCBI Taxonomy" id="412755"/>
    <lineage>
        <taxon>unclassified sequences</taxon>
        <taxon>metagenomes</taxon>
        <taxon>ecological metagenomes</taxon>
    </lineage>
</organism>
<comment type="caution">
    <text evidence="2">The sequence shown here is derived from an EMBL/GenBank/DDBJ whole genome shotgun (WGS) entry which is preliminary data.</text>
</comment>
<dbReference type="Pfam" id="PF01370">
    <property type="entry name" value="Epimerase"/>
    <property type="match status" value="1"/>
</dbReference>
<protein>
    <recommendedName>
        <fullName evidence="1">NAD-dependent epimerase/dehydratase domain-containing protein</fullName>
    </recommendedName>
</protein>
<dbReference type="Gene3D" id="3.40.50.720">
    <property type="entry name" value="NAD(P)-binding Rossmann-like Domain"/>
    <property type="match status" value="1"/>
</dbReference>
<dbReference type="InterPro" id="IPR001509">
    <property type="entry name" value="Epimerase_deHydtase"/>
</dbReference>
<sequence length="32" mass="3322">MTKILITGSTGLIGRHLGAALRDRGDEVVGLT</sequence>
<dbReference type="EMBL" id="LAZR01053797">
    <property type="protein sequence ID" value="KKK79963.1"/>
    <property type="molecule type" value="Genomic_DNA"/>
</dbReference>
<gene>
    <name evidence="2" type="ORF">LCGC14_2828250</name>
</gene>
<evidence type="ECO:0000313" key="2">
    <source>
        <dbReference type="EMBL" id="KKK79963.1"/>
    </source>
</evidence>
<proteinExistence type="predicted"/>
<name>A0A0F8YEW3_9ZZZZ</name>
<dbReference type="InterPro" id="IPR036291">
    <property type="entry name" value="NAD(P)-bd_dom_sf"/>
</dbReference>
<accession>A0A0F8YEW3</accession>
<dbReference type="AlphaFoldDB" id="A0A0F8YEW3"/>
<feature type="domain" description="NAD-dependent epimerase/dehydratase" evidence="1">
    <location>
        <begin position="4"/>
        <end position="32"/>
    </location>
</feature>
<dbReference type="SUPFAM" id="SSF51735">
    <property type="entry name" value="NAD(P)-binding Rossmann-fold domains"/>
    <property type="match status" value="1"/>
</dbReference>
<evidence type="ECO:0000259" key="1">
    <source>
        <dbReference type="Pfam" id="PF01370"/>
    </source>
</evidence>
<reference evidence="2" key="1">
    <citation type="journal article" date="2015" name="Nature">
        <title>Complex archaea that bridge the gap between prokaryotes and eukaryotes.</title>
        <authorList>
            <person name="Spang A."/>
            <person name="Saw J.H."/>
            <person name="Jorgensen S.L."/>
            <person name="Zaremba-Niedzwiedzka K."/>
            <person name="Martijn J."/>
            <person name="Lind A.E."/>
            <person name="van Eijk R."/>
            <person name="Schleper C."/>
            <person name="Guy L."/>
            <person name="Ettema T.J."/>
        </authorList>
    </citation>
    <scope>NUCLEOTIDE SEQUENCE</scope>
</reference>